<dbReference type="Pfam" id="PF21537">
    <property type="entry name" value="DUF1980_C"/>
    <property type="match status" value="1"/>
</dbReference>
<evidence type="ECO:0000313" key="3">
    <source>
        <dbReference type="EMBL" id="RJO75082.1"/>
    </source>
</evidence>
<comment type="caution">
    <text evidence="3">The sequence shown here is derived from an EMBL/GenBank/DDBJ whole genome shotgun (WGS) entry which is preliminary data.</text>
</comment>
<sequence>MNRVTQNLLLLLIGGATLKITLDGTYLRYVKPGLYPYLLISGVVVLALAAVAIGRDIRRGRAQPQHDRGTPQWLLLAPVAGLLLIVPPALGAAAVQSGTTPQAGSIGAGTGIKTPHKITFGALPPGDAPTMRMYDLIDRASYDNSGELDRREITVVGFLVRTDDGGDIRTDGSQQGWDLARVVITCCVADAQTLRIHLNGDLGRPEDGAWISVRGKVVHDSARPENYMTPTLTVTELHPVQAPSQSYG</sequence>
<dbReference type="InterPro" id="IPR048447">
    <property type="entry name" value="DUF1980_C"/>
</dbReference>
<keyword evidence="1" id="KW-0812">Transmembrane</keyword>
<keyword evidence="1" id="KW-1133">Transmembrane helix</keyword>
<evidence type="ECO:0000313" key="4">
    <source>
        <dbReference type="Proteomes" id="UP000266677"/>
    </source>
</evidence>
<keyword evidence="1" id="KW-0472">Membrane</keyword>
<dbReference type="EMBL" id="QZFU01000019">
    <property type="protein sequence ID" value="RJO75082.1"/>
    <property type="molecule type" value="Genomic_DNA"/>
</dbReference>
<protein>
    <submittedName>
        <fullName evidence="3">TIGR03943 family protein</fullName>
    </submittedName>
</protein>
<dbReference type="AlphaFoldDB" id="A0A3A4KJK6"/>
<dbReference type="InterPro" id="IPR015402">
    <property type="entry name" value="DUF1980"/>
</dbReference>
<dbReference type="Proteomes" id="UP000266677">
    <property type="component" value="Unassembled WGS sequence"/>
</dbReference>
<gene>
    <name evidence="3" type="ORF">D5S18_17020</name>
</gene>
<organism evidence="3 4">
    <name type="scientific">Nocardia panacis</name>
    <dbReference type="NCBI Taxonomy" id="2340916"/>
    <lineage>
        <taxon>Bacteria</taxon>
        <taxon>Bacillati</taxon>
        <taxon>Actinomycetota</taxon>
        <taxon>Actinomycetes</taxon>
        <taxon>Mycobacteriales</taxon>
        <taxon>Nocardiaceae</taxon>
        <taxon>Nocardia</taxon>
    </lineage>
</organism>
<accession>A0A3A4KJK6</accession>
<name>A0A3A4KJK6_9NOCA</name>
<feature type="transmembrane region" description="Helical" evidence="1">
    <location>
        <begin position="34"/>
        <end position="53"/>
    </location>
</feature>
<evidence type="ECO:0000259" key="2">
    <source>
        <dbReference type="Pfam" id="PF21537"/>
    </source>
</evidence>
<feature type="transmembrane region" description="Helical" evidence="1">
    <location>
        <begin position="73"/>
        <end position="95"/>
    </location>
</feature>
<dbReference type="RefSeq" id="WP_120041956.1">
    <property type="nucleotide sequence ID" value="NZ_QZFU01000019.1"/>
</dbReference>
<reference evidence="3 4" key="1">
    <citation type="submission" date="2018-09" db="EMBL/GenBank/DDBJ databases">
        <title>YIM PH21274 draft genome.</title>
        <authorList>
            <person name="Miao C."/>
        </authorList>
    </citation>
    <scope>NUCLEOTIDE SEQUENCE [LARGE SCALE GENOMIC DNA]</scope>
    <source>
        <strain evidence="3 4">YIM PH 21724</strain>
    </source>
</reference>
<dbReference type="NCBIfam" id="TIGR03943">
    <property type="entry name" value="TIGR03943 family putative permease subunit"/>
    <property type="match status" value="1"/>
</dbReference>
<feature type="domain" description="DUF1980" evidence="2">
    <location>
        <begin position="142"/>
        <end position="247"/>
    </location>
</feature>
<dbReference type="OrthoDB" id="359029at2"/>
<proteinExistence type="predicted"/>
<evidence type="ECO:0000256" key="1">
    <source>
        <dbReference type="SAM" id="Phobius"/>
    </source>
</evidence>
<keyword evidence="4" id="KW-1185">Reference proteome</keyword>